<evidence type="ECO:0000256" key="1">
    <source>
        <dbReference type="SAM" id="MobiDB-lite"/>
    </source>
</evidence>
<sequence length="263" mass="28529">MAAPKYIDPIGELDGLEVFLKTGRYGPYVQWGTIETPPPDFEKPKMVSLFKTMALENVTMVEALQLLSLPRTVGADPVDGEIITAQNGRYGPYITKGKDSRTLESEDQIFTITIEAALAKLAEPRVFGRRGPAKPPLKEFGVDPVSNRPVVAKDGKFGTYVTDGETNASLTRGDRIEFVTAERAFELLAIRRDYTATNGPSKKRTKKAAKPKKSVAKKATKSPAEKTAKKTAKKTVKKAAAKKTVKKAKTGAKVTVAATESAE</sequence>
<feature type="region of interest" description="Disordered" evidence="1">
    <location>
        <begin position="196"/>
        <end position="263"/>
    </location>
</feature>
<dbReference type="GO" id="GO:0003917">
    <property type="term" value="F:DNA topoisomerase type I (single strand cut, ATP-independent) activity"/>
    <property type="evidence" value="ECO:0007669"/>
    <property type="project" value="InterPro"/>
</dbReference>
<organism evidence="2">
    <name type="scientific">freshwater metagenome</name>
    <dbReference type="NCBI Taxonomy" id="449393"/>
    <lineage>
        <taxon>unclassified sequences</taxon>
        <taxon>metagenomes</taxon>
        <taxon>ecological metagenomes</taxon>
    </lineage>
</organism>
<evidence type="ECO:0000313" key="2">
    <source>
        <dbReference type="EMBL" id="CAB4810930.1"/>
    </source>
</evidence>
<reference evidence="2" key="1">
    <citation type="submission" date="2020-05" db="EMBL/GenBank/DDBJ databases">
        <authorList>
            <person name="Chiriac C."/>
            <person name="Salcher M."/>
            <person name="Ghai R."/>
            <person name="Kavagutti S V."/>
        </authorList>
    </citation>
    <scope>NUCLEOTIDE SEQUENCE</scope>
</reference>
<dbReference type="PANTHER" id="PTHR42785">
    <property type="entry name" value="DNA TOPOISOMERASE, TYPE IA, CORE"/>
    <property type="match status" value="1"/>
</dbReference>
<dbReference type="AlphaFoldDB" id="A0A6J6YN70"/>
<dbReference type="Pfam" id="PF13368">
    <property type="entry name" value="Toprim_C_rpt"/>
    <property type="match status" value="3"/>
</dbReference>
<gene>
    <name evidence="2" type="ORF">UFOPK3026_01104</name>
</gene>
<dbReference type="GO" id="GO:0003677">
    <property type="term" value="F:DNA binding"/>
    <property type="evidence" value="ECO:0007669"/>
    <property type="project" value="InterPro"/>
</dbReference>
<dbReference type="EMBL" id="CAFAAP010000175">
    <property type="protein sequence ID" value="CAB4810930.1"/>
    <property type="molecule type" value="Genomic_DNA"/>
</dbReference>
<dbReference type="InterPro" id="IPR000380">
    <property type="entry name" value="Topo_IA"/>
</dbReference>
<feature type="compositionally biased region" description="Basic residues" evidence="1">
    <location>
        <begin position="201"/>
        <end position="220"/>
    </location>
</feature>
<name>A0A6J6YN70_9ZZZZ</name>
<dbReference type="PANTHER" id="PTHR42785:SF1">
    <property type="entry name" value="DNA TOPOISOMERASE"/>
    <property type="match status" value="1"/>
</dbReference>
<dbReference type="GO" id="GO:0006265">
    <property type="term" value="P:DNA topological change"/>
    <property type="evidence" value="ECO:0007669"/>
    <property type="project" value="InterPro"/>
</dbReference>
<feature type="compositionally biased region" description="Low complexity" evidence="1">
    <location>
        <begin position="251"/>
        <end position="263"/>
    </location>
</feature>
<protein>
    <submittedName>
        <fullName evidence="2">Unannotated protein</fullName>
    </submittedName>
</protein>
<dbReference type="InterPro" id="IPR025589">
    <property type="entry name" value="Toprim_C_rpt"/>
</dbReference>
<feature type="compositionally biased region" description="Basic residues" evidence="1">
    <location>
        <begin position="229"/>
        <end position="250"/>
    </location>
</feature>
<proteinExistence type="predicted"/>
<accession>A0A6J6YN70</accession>